<dbReference type="Proteomes" id="UP000593576">
    <property type="component" value="Unassembled WGS sequence"/>
</dbReference>
<sequence length="117" mass="12948">FLEKTQVSLAVQLEIGLVTITHFNLTFEAPLEVAITLKEGVLDPAMQSVIVFKENNHPNLFESVNDDRAEVLGNDDLTSKGQITEGKDDAARNGRKLNKRKQDQGSHFKISSSSRVP</sequence>
<dbReference type="AlphaFoldDB" id="A0A7J9LPQ0"/>
<evidence type="ECO:0000313" key="2">
    <source>
        <dbReference type="EMBL" id="MBA0860775.1"/>
    </source>
</evidence>
<gene>
    <name evidence="2" type="ORF">Goshw_021113</name>
</gene>
<evidence type="ECO:0000313" key="3">
    <source>
        <dbReference type="Proteomes" id="UP000593576"/>
    </source>
</evidence>
<evidence type="ECO:0000256" key="1">
    <source>
        <dbReference type="SAM" id="MobiDB-lite"/>
    </source>
</evidence>
<feature type="non-terminal residue" evidence="2">
    <location>
        <position position="1"/>
    </location>
</feature>
<feature type="region of interest" description="Disordered" evidence="1">
    <location>
        <begin position="73"/>
        <end position="117"/>
    </location>
</feature>
<dbReference type="EMBL" id="JABFAF010000007">
    <property type="protein sequence ID" value="MBA0860775.1"/>
    <property type="molecule type" value="Genomic_DNA"/>
</dbReference>
<protein>
    <submittedName>
        <fullName evidence="2">Uncharacterized protein</fullName>
    </submittedName>
</protein>
<keyword evidence="3" id="KW-1185">Reference proteome</keyword>
<name>A0A7J9LPQ0_GOSSC</name>
<dbReference type="OrthoDB" id="1001487at2759"/>
<reference evidence="2 3" key="1">
    <citation type="journal article" date="2019" name="Genome Biol. Evol.">
        <title>Insights into the evolution of the New World diploid cottons (Gossypium, subgenus Houzingenia) based on genome sequencing.</title>
        <authorList>
            <person name="Grover C.E."/>
            <person name="Arick M.A. 2nd"/>
            <person name="Thrash A."/>
            <person name="Conover J.L."/>
            <person name="Sanders W.S."/>
            <person name="Peterson D.G."/>
            <person name="Frelichowski J.E."/>
            <person name="Scheffler J.A."/>
            <person name="Scheffler B.E."/>
            <person name="Wendel J.F."/>
        </authorList>
    </citation>
    <scope>NUCLEOTIDE SEQUENCE [LARGE SCALE GENOMIC DNA]</scope>
    <source>
        <strain evidence="2">1</strain>
        <tissue evidence="2">Leaf</tissue>
    </source>
</reference>
<accession>A0A7J9LPQ0</accession>
<comment type="caution">
    <text evidence="2">The sequence shown here is derived from an EMBL/GenBank/DDBJ whole genome shotgun (WGS) entry which is preliminary data.</text>
</comment>
<proteinExistence type="predicted"/>
<organism evidence="2 3">
    <name type="scientific">Gossypium schwendimanii</name>
    <name type="common">Cotton</name>
    <dbReference type="NCBI Taxonomy" id="34291"/>
    <lineage>
        <taxon>Eukaryota</taxon>
        <taxon>Viridiplantae</taxon>
        <taxon>Streptophyta</taxon>
        <taxon>Embryophyta</taxon>
        <taxon>Tracheophyta</taxon>
        <taxon>Spermatophyta</taxon>
        <taxon>Magnoliopsida</taxon>
        <taxon>eudicotyledons</taxon>
        <taxon>Gunneridae</taxon>
        <taxon>Pentapetalae</taxon>
        <taxon>rosids</taxon>
        <taxon>malvids</taxon>
        <taxon>Malvales</taxon>
        <taxon>Malvaceae</taxon>
        <taxon>Malvoideae</taxon>
        <taxon>Gossypium</taxon>
    </lineage>
</organism>